<evidence type="ECO:0000313" key="2">
    <source>
        <dbReference type="EMBL" id="PRD14493.1"/>
    </source>
</evidence>
<dbReference type="InterPro" id="IPR029068">
    <property type="entry name" value="Glyas_Bleomycin-R_OHBP_Dase"/>
</dbReference>
<comment type="caution">
    <text evidence="2">The sequence shown here is derived from an EMBL/GenBank/DDBJ whole genome shotgun (WGS) entry which is preliminary data.</text>
</comment>
<name>A0A2S9I9L7_9GAMM</name>
<evidence type="ECO:0000259" key="1">
    <source>
        <dbReference type="PROSITE" id="PS51819"/>
    </source>
</evidence>
<dbReference type="EMBL" id="PDET01000011">
    <property type="protein sequence ID" value="PRD14493.1"/>
    <property type="molecule type" value="Genomic_DNA"/>
</dbReference>
<evidence type="ECO:0000313" key="3">
    <source>
        <dbReference type="Proteomes" id="UP000239181"/>
    </source>
</evidence>
<dbReference type="Proteomes" id="UP000239181">
    <property type="component" value="Unassembled WGS sequence"/>
</dbReference>
<sequence length="124" mass="13846">MTLTAMNFGRIAAILPVQDMEVAQRFYIDGLGFTKTFQNGDPVGFIILKRDESELHLSLQPRHKAAPFPIAHLLVDDANAMFALCKQHGAKIIKGVQDKDYGLRAFVFADPHGNRIDVGQRLRV</sequence>
<organism evidence="2 3">
    <name type="scientific">Pantoea coffeiphila</name>
    <dbReference type="NCBI Taxonomy" id="1465635"/>
    <lineage>
        <taxon>Bacteria</taxon>
        <taxon>Pseudomonadati</taxon>
        <taxon>Pseudomonadota</taxon>
        <taxon>Gammaproteobacteria</taxon>
        <taxon>Enterobacterales</taxon>
        <taxon>Erwiniaceae</taxon>
        <taxon>Pantoea</taxon>
    </lineage>
</organism>
<dbReference type="SUPFAM" id="SSF54593">
    <property type="entry name" value="Glyoxalase/Bleomycin resistance protein/Dihydroxybiphenyl dioxygenase"/>
    <property type="match status" value="1"/>
</dbReference>
<dbReference type="PROSITE" id="PS51819">
    <property type="entry name" value="VOC"/>
    <property type="match status" value="1"/>
</dbReference>
<reference evidence="2 3" key="1">
    <citation type="submission" date="2017-10" db="EMBL/GenBank/DDBJ databases">
        <title>Draft genome of two endophytic bacteria isolated from 'guarana' Paullinia cupana (Mart.) Ducke.</title>
        <authorList>
            <person name="Siqueira K.A."/>
            <person name="Liotti R.G."/>
            <person name="Mendes T.A."/>
            <person name="Soares M.A."/>
        </authorList>
    </citation>
    <scope>NUCLEOTIDE SEQUENCE [LARGE SCALE GENOMIC DNA]</scope>
    <source>
        <strain evidence="2 3">342</strain>
    </source>
</reference>
<dbReference type="Gene3D" id="3.10.180.10">
    <property type="entry name" value="2,3-Dihydroxybiphenyl 1,2-Dioxygenase, domain 1"/>
    <property type="match status" value="1"/>
</dbReference>
<dbReference type="OrthoDB" id="9803104at2"/>
<gene>
    <name evidence="2" type="ORF">CQW29_16310</name>
</gene>
<dbReference type="InterPro" id="IPR004360">
    <property type="entry name" value="Glyas_Fos-R_dOase_dom"/>
</dbReference>
<accession>A0A2S9I9L7</accession>
<dbReference type="AlphaFoldDB" id="A0A2S9I9L7"/>
<protein>
    <submittedName>
        <fullName evidence="2">Bleomycin resistance family protein</fullName>
    </submittedName>
</protein>
<keyword evidence="3" id="KW-1185">Reference proteome</keyword>
<dbReference type="InterPro" id="IPR037523">
    <property type="entry name" value="VOC_core"/>
</dbReference>
<proteinExistence type="predicted"/>
<dbReference type="Pfam" id="PF00903">
    <property type="entry name" value="Glyoxalase"/>
    <property type="match status" value="1"/>
</dbReference>
<feature type="domain" description="VOC" evidence="1">
    <location>
        <begin position="7"/>
        <end position="121"/>
    </location>
</feature>